<feature type="domain" description="NB-ARC" evidence="2">
    <location>
        <begin position="37"/>
        <end position="193"/>
    </location>
</feature>
<name>A0AAD4TI12_9MAGN</name>
<dbReference type="Pfam" id="PF23559">
    <property type="entry name" value="WHD_DRP"/>
    <property type="match status" value="1"/>
</dbReference>
<dbReference type="InterPro" id="IPR058922">
    <property type="entry name" value="WHD_DRP"/>
</dbReference>
<organism evidence="4 5">
    <name type="scientific">Papaver atlanticum</name>
    <dbReference type="NCBI Taxonomy" id="357466"/>
    <lineage>
        <taxon>Eukaryota</taxon>
        <taxon>Viridiplantae</taxon>
        <taxon>Streptophyta</taxon>
        <taxon>Embryophyta</taxon>
        <taxon>Tracheophyta</taxon>
        <taxon>Spermatophyta</taxon>
        <taxon>Magnoliopsida</taxon>
        <taxon>Ranunculales</taxon>
        <taxon>Papaveraceae</taxon>
        <taxon>Papaveroideae</taxon>
        <taxon>Papaver</taxon>
    </lineage>
</organism>
<evidence type="ECO:0000256" key="1">
    <source>
        <dbReference type="ARBA" id="ARBA00022821"/>
    </source>
</evidence>
<comment type="caution">
    <text evidence="4">The sequence shown here is derived from an EMBL/GenBank/DDBJ whole genome shotgun (WGS) entry which is preliminary data.</text>
</comment>
<evidence type="ECO:0000259" key="3">
    <source>
        <dbReference type="Pfam" id="PF23559"/>
    </source>
</evidence>
<dbReference type="Gene3D" id="3.40.50.300">
    <property type="entry name" value="P-loop containing nucleotide triphosphate hydrolases"/>
    <property type="match status" value="1"/>
</dbReference>
<dbReference type="Proteomes" id="UP001202328">
    <property type="component" value="Unassembled WGS sequence"/>
</dbReference>
<sequence length="416" mass="47274">MLMLDCHDAMAGHINKEEYGEKLTTVRTSRVASGGTVRVNSITGVTGIGKSTLVHLLLEDKNVWKHFDHHIYWVSVSGWIDDKKRLASAIIEAIQKPVPQYYEWDPLRVHLKDCIKGKKFLLILDDVCGVDNLTWDEELKPCLDAGALGSRILVTTQDRNLAAKMGSSSEDMLHLGRLSDDDSLLLLCDIALPIRTEKQIRDRETVGRELAKGCQGVPFLIKTLGYFLRDKKIWSNVLDSGNWSWNSVEELLISSDVYTADLRECFKFCASLPNDYEIDKDILIKLWMAQGFLDRKQGDQTEMEMKGEEYFNILVMFSFLQGYERGGGVAHDQKVIRYKFYRPLHALAQSQAGNGSVCFENGAMLICSRKMRHLTLILRDDDVDSISPTLNQAKKLQALKFIKSSRRWNPLMIPPN</sequence>
<dbReference type="PANTHER" id="PTHR36766:SF40">
    <property type="entry name" value="DISEASE RESISTANCE PROTEIN RGA3"/>
    <property type="match status" value="1"/>
</dbReference>
<dbReference type="InterPro" id="IPR027417">
    <property type="entry name" value="P-loop_NTPase"/>
</dbReference>
<keyword evidence="5" id="KW-1185">Reference proteome</keyword>
<evidence type="ECO:0000313" key="4">
    <source>
        <dbReference type="EMBL" id="KAI3955711.1"/>
    </source>
</evidence>
<dbReference type="Pfam" id="PF00931">
    <property type="entry name" value="NB-ARC"/>
    <property type="match status" value="1"/>
</dbReference>
<feature type="domain" description="Disease resistance protein winged helix" evidence="3">
    <location>
        <begin position="273"/>
        <end position="341"/>
    </location>
</feature>
<accession>A0AAD4TI12</accession>
<dbReference type="InterPro" id="IPR002182">
    <property type="entry name" value="NB-ARC"/>
</dbReference>
<evidence type="ECO:0000259" key="2">
    <source>
        <dbReference type="Pfam" id="PF00931"/>
    </source>
</evidence>
<evidence type="ECO:0000313" key="5">
    <source>
        <dbReference type="Proteomes" id="UP001202328"/>
    </source>
</evidence>
<feature type="non-terminal residue" evidence="4">
    <location>
        <position position="416"/>
    </location>
</feature>
<proteinExistence type="predicted"/>
<reference evidence="4" key="1">
    <citation type="submission" date="2022-04" db="EMBL/GenBank/DDBJ databases">
        <title>A functionally conserved STORR gene fusion in Papaver species that diverged 16.8 million years ago.</title>
        <authorList>
            <person name="Catania T."/>
        </authorList>
    </citation>
    <scope>NUCLEOTIDE SEQUENCE</scope>
    <source>
        <strain evidence="4">S-188037</strain>
    </source>
</reference>
<dbReference type="EMBL" id="JAJJMB010001716">
    <property type="protein sequence ID" value="KAI3955711.1"/>
    <property type="molecule type" value="Genomic_DNA"/>
</dbReference>
<dbReference type="SUPFAM" id="SSF52540">
    <property type="entry name" value="P-loop containing nucleoside triphosphate hydrolases"/>
    <property type="match status" value="1"/>
</dbReference>
<dbReference type="AlphaFoldDB" id="A0AAD4TI12"/>
<dbReference type="PANTHER" id="PTHR36766">
    <property type="entry name" value="PLANT BROAD-SPECTRUM MILDEW RESISTANCE PROTEIN RPW8"/>
    <property type="match status" value="1"/>
</dbReference>
<dbReference type="GO" id="GO:0043531">
    <property type="term" value="F:ADP binding"/>
    <property type="evidence" value="ECO:0007669"/>
    <property type="project" value="InterPro"/>
</dbReference>
<keyword evidence="1" id="KW-0611">Plant defense</keyword>
<gene>
    <name evidence="4" type="ORF">MKW98_006071</name>
</gene>
<dbReference type="Gene3D" id="1.10.10.10">
    <property type="entry name" value="Winged helix-like DNA-binding domain superfamily/Winged helix DNA-binding domain"/>
    <property type="match status" value="1"/>
</dbReference>
<dbReference type="InterPro" id="IPR036388">
    <property type="entry name" value="WH-like_DNA-bd_sf"/>
</dbReference>
<evidence type="ECO:0008006" key="6">
    <source>
        <dbReference type="Google" id="ProtNLM"/>
    </source>
</evidence>
<protein>
    <recommendedName>
        <fullName evidence="6">NB-ARC domain-containing protein</fullName>
    </recommendedName>
</protein>
<dbReference type="PRINTS" id="PR00364">
    <property type="entry name" value="DISEASERSIST"/>
</dbReference>